<dbReference type="Pfam" id="PF01256">
    <property type="entry name" value="Carb_kinase"/>
    <property type="match status" value="1"/>
</dbReference>
<evidence type="ECO:0000313" key="9">
    <source>
        <dbReference type="Proteomes" id="UP000034471"/>
    </source>
</evidence>
<feature type="domain" description="YjeF C-terminal" evidence="7">
    <location>
        <begin position="10"/>
        <end position="301"/>
    </location>
</feature>
<dbReference type="GO" id="GO:0005524">
    <property type="term" value="F:ATP binding"/>
    <property type="evidence" value="ECO:0007669"/>
    <property type="project" value="UniProtKB-KW"/>
</dbReference>
<keyword evidence="1 6" id="KW-0547">Nucleotide-binding</keyword>
<dbReference type="PROSITE" id="PS51383">
    <property type="entry name" value="YJEF_C_3"/>
    <property type="match status" value="1"/>
</dbReference>
<evidence type="ECO:0000256" key="3">
    <source>
        <dbReference type="ARBA" id="ARBA00022857"/>
    </source>
</evidence>
<dbReference type="STRING" id="1618481.US54_C0070G0002"/>
<dbReference type="PROSITE" id="PS01050">
    <property type="entry name" value="YJEF_C_2"/>
    <property type="match status" value="1"/>
</dbReference>
<dbReference type="GO" id="GO:0046496">
    <property type="term" value="P:nicotinamide nucleotide metabolic process"/>
    <property type="evidence" value="ECO:0007669"/>
    <property type="project" value="UniProtKB-UniRule"/>
</dbReference>
<dbReference type="PATRIC" id="fig|1618481.3.peg.1034"/>
<evidence type="ECO:0000313" key="8">
    <source>
        <dbReference type="EMBL" id="KKQ36383.1"/>
    </source>
</evidence>
<dbReference type="InterPro" id="IPR017953">
    <property type="entry name" value="Carbohydrate_kinase_pred_CS"/>
</dbReference>
<dbReference type="Proteomes" id="UP000034471">
    <property type="component" value="Unassembled WGS sequence"/>
</dbReference>
<evidence type="ECO:0000259" key="7">
    <source>
        <dbReference type="PROSITE" id="PS51383"/>
    </source>
</evidence>
<comment type="subunit">
    <text evidence="6">Homotetramer.</text>
</comment>
<dbReference type="InterPro" id="IPR029056">
    <property type="entry name" value="Ribokinase-like"/>
</dbReference>
<reference evidence="8 9" key="1">
    <citation type="journal article" date="2015" name="Nature">
        <title>rRNA introns, odd ribosomes, and small enigmatic genomes across a large radiation of phyla.</title>
        <authorList>
            <person name="Brown C.T."/>
            <person name="Hug L.A."/>
            <person name="Thomas B.C."/>
            <person name="Sharon I."/>
            <person name="Castelle C.J."/>
            <person name="Singh A."/>
            <person name="Wilkins M.J."/>
            <person name="Williams K.H."/>
            <person name="Banfield J.F."/>
        </authorList>
    </citation>
    <scope>NUCLEOTIDE SEQUENCE [LARGE SCALE GENOMIC DNA]</scope>
</reference>
<keyword evidence="2 6" id="KW-0067">ATP-binding</keyword>
<feature type="binding site" evidence="6">
    <location>
        <position position="177"/>
    </location>
    <ligand>
        <name>(6S)-NADPHX</name>
        <dbReference type="ChEBI" id="CHEBI:64076"/>
    </ligand>
</feature>
<keyword evidence="5 6" id="KW-0456">Lyase</keyword>
<accession>A0A0G0GZH2</accession>
<dbReference type="PANTHER" id="PTHR12592:SF0">
    <property type="entry name" value="ATP-DEPENDENT (S)-NAD(P)H-HYDRATE DEHYDRATASE"/>
    <property type="match status" value="1"/>
</dbReference>
<dbReference type="GO" id="GO:0110051">
    <property type="term" value="P:metabolite repair"/>
    <property type="evidence" value="ECO:0007669"/>
    <property type="project" value="TreeGrafter"/>
</dbReference>
<comment type="catalytic activity">
    <reaction evidence="6">
        <text>(6S)-NADPHX + ADP = AMP + phosphate + NADPH + H(+)</text>
        <dbReference type="Rhea" id="RHEA:32235"/>
        <dbReference type="ChEBI" id="CHEBI:15378"/>
        <dbReference type="ChEBI" id="CHEBI:43474"/>
        <dbReference type="ChEBI" id="CHEBI:57783"/>
        <dbReference type="ChEBI" id="CHEBI:64076"/>
        <dbReference type="ChEBI" id="CHEBI:456215"/>
        <dbReference type="ChEBI" id="CHEBI:456216"/>
        <dbReference type="EC" id="4.2.1.136"/>
    </reaction>
</comment>
<comment type="function">
    <text evidence="6">Catalyzes the dehydration of the S-form of NAD(P)HX at the expense of ADP, which is converted to AMP. Together with NAD(P)HX epimerase, which catalyzes the epimerization of the S- and R-forms, the enzyme allows the repair of both epimers of NAD(P)HX, a damaged form of NAD(P)H that is a result of enzymatic or heat-dependent hydration.</text>
</comment>
<comment type="catalytic activity">
    <reaction evidence="6">
        <text>(6S)-NADHX + ADP = AMP + phosphate + NADH + H(+)</text>
        <dbReference type="Rhea" id="RHEA:32223"/>
        <dbReference type="ChEBI" id="CHEBI:15378"/>
        <dbReference type="ChEBI" id="CHEBI:43474"/>
        <dbReference type="ChEBI" id="CHEBI:57945"/>
        <dbReference type="ChEBI" id="CHEBI:64074"/>
        <dbReference type="ChEBI" id="CHEBI:456215"/>
        <dbReference type="ChEBI" id="CHEBI:456216"/>
        <dbReference type="EC" id="4.2.1.136"/>
    </reaction>
</comment>
<sequence length="312" mass="34853">MIIHSTDKNSIRPFLAKLYIPPKNSHKGQNGKVLVIGGSKLFHSSPIWAAEIASHFVDMVHFSSTAENNEIITSLKKEFRNGMVVHKSDIPTYVAEDDAILIGPGMVRNKNKSFKLQVQSFQDIIQLADEAEYARALAYYLFQTYSNKRFVIDAGALQMIDKEWLLMLAQPAILTPHQLEFERLFGVSVDQLEIKEKEKCVKKAAKSYNCVVLLKAIDDIISDGEQVVRVQGGNQGLTKGGTGDVLAGLVVALYAKNDPVTSSVVASFLEKRAAELIFQTKGQWYNTTELLEIIPNVLSDLVYNKDIRVNFF</sequence>
<dbReference type="GO" id="GO:0052855">
    <property type="term" value="F:ADP-dependent NAD(P)H-hydrate dehydratase activity"/>
    <property type="evidence" value="ECO:0007669"/>
    <property type="project" value="UniProtKB-UniRule"/>
</dbReference>
<comment type="cofactor">
    <cofactor evidence="6">
        <name>Mg(2+)</name>
        <dbReference type="ChEBI" id="CHEBI:18420"/>
    </cofactor>
</comment>
<dbReference type="CDD" id="cd01171">
    <property type="entry name" value="YXKO-related"/>
    <property type="match status" value="1"/>
</dbReference>
<proteinExistence type="inferred from homology"/>
<comment type="caution">
    <text evidence="8">The sequence shown here is derived from an EMBL/GenBank/DDBJ whole genome shotgun (WGS) entry which is preliminary data.</text>
</comment>
<keyword evidence="3 6" id="KW-0521">NADP</keyword>
<comment type="similarity">
    <text evidence="6">Belongs to the NnrD/CARKD family.</text>
</comment>
<dbReference type="AlphaFoldDB" id="A0A0G0GZH2"/>
<dbReference type="EMBL" id="LBTJ01000070">
    <property type="protein sequence ID" value="KKQ36383.1"/>
    <property type="molecule type" value="Genomic_DNA"/>
</dbReference>
<keyword evidence="4 6" id="KW-0520">NAD</keyword>
<feature type="binding site" evidence="6">
    <location>
        <position position="105"/>
    </location>
    <ligand>
        <name>(6S)-NADPHX</name>
        <dbReference type="ChEBI" id="CHEBI:64076"/>
    </ligand>
</feature>
<protein>
    <recommendedName>
        <fullName evidence="6">ADP-dependent (S)-NAD(P)H-hydrate dehydratase</fullName>
        <ecNumber evidence="6">4.2.1.136</ecNumber>
    </recommendedName>
    <alternativeName>
        <fullName evidence="6">ADP-dependent NAD(P)HX dehydratase</fullName>
    </alternativeName>
</protein>
<organism evidence="8 9">
    <name type="scientific">Candidatus Roizmanbacteria bacterium GW2011_GWA2_37_7</name>
    <dbReference type="NCBI Taxonomy" id="1618481"/>
    <lineage>
        <taxon>Bacteria</taxon>
        <taxon>Candidatus Roizmaniibacteriota</taxon>
    </lineage>
</organism>
<evidence type="ECO:0000256" key="5">
    <source>
        <dbReference type="ARBA" id="ARBA00023239"/>
    </source>
</evidence>
<dbReference type="Gene3D" id="3.40.1190.20">
    <property type="match status" value="1"/>
</dbReference>
<evidence type="ECO:0000256" key="1">
    <source>
        <dbReference type="ARBA" id="ARBA00022741"/>
    </source>
</evidence>
<dbReference type="PANTHER" id="PTHR12592">
    <property type="entry name" value="ATP-DEPENDENT (S)-NAD(P)H-HYDRATE DEHYDRATASE FAMILY MEMBER"/>
    <property type="match status" value="1"/>
</dbReference>
<evidence type="ECO:0000256" key="2">
    <source>
        <dbReference type="ARBA" id="ARBA00022840"/>
    </source>
</evidence>
<dbReference type="EC" id="4.2.1.136" evidence="6"/>
<name>A0A0G0GZH2_9BACT</name>
<feature type="binding site" evidence="6">
    <location>
        <position position="244"/>
    </location>
    <ligand>
        <name>(6S)-NADPHX</name>
        <dbReference type="ChEBI" id="CHEBI:64076"/>
    </ligand>
</feature>
<feature type="binding site" evidence="6">
    <location>
        <position position="243"/>
    </location>
    <ligand>
        <name>AMP</name>
        <dbReference type="ChEBI" id="CHEBI:456215"/>
    </ligand>
</feature>
<dbReference type="SUPFAM" id="SSF53613">
    <property type="entry name" value="Ribokinase-like"/>
    <property type="match status" value="1"/>
</dbReference>
<evidence type="ECO:0000256" key="6">
    <source>
        <dbReference type="HAMAP-Rule" id="MF_01965"/>
    </source>
</evidence>
<gene>
    <name evidence="6" type="primary">nnrD</name>
    <name evidence="8" type="ORF">US54_C0070G0002</name>
</gene>
<comment type="caution">
    <text evidence="6">Lacks conserved residue(s) required for the propagation of feature annotation.</text>
</comment>
<dbReference type="HAMAP" id="MF_01965">
    <property type="entry name" value="NADHX_dehydratase"/>
    <property type="match status" value="1"/>
</dbReference>
<dbReference type="InterPro" id="IPR000631">
    <property type="entry name" value="CARKD"/>
</dbReference>
<evidence type="ECO:0000256" key="4">
    <source>
        <dbReference type="ARBA" id="ARBA00023027"/>
    </source>
</evidence>
<dbReference type="NCBIfam" id="TIGR00196">
    <property type="entry name" value="yjeF_cterm"/>
    <property type="match status" value="1"/>
</dbReference>